<accession>A0A5J4Q3N1</accession>
<comment type="caution">
    <text evidence="1">The sequence shown here is derived from an EMBL/GenBank/DDBJ whole genome shotgun (WGS) entry which is preliminary data.</text>
</comment>
<feature type="non-terminal residue" evidence="1">
    <location>
        <position position="49"/>
    </location>
</feature>
<name>A0A5J4Q3N1_9ZZZZ</name>
<dbReference type="AlphaFoldDB" id="A0A5J4Q3N1"/>
<proteinExistence type="predicted"/>
<sequence length="49" mass="5457">MSYHEILALATTLSKEEQLQLILSLSKLGQEETGALRSRCTALINKQEP</sequence>
<protein>
    <submittedName>
        <fullName evidence="1">Uncharacterized protein</fullName>
    </submittedName>
</protein>
<evidence type="ECO:0000313" key="1">
    <source>
        <dbReference type="EMBL" id="KAA6315640.1"/>
    </source>
</evidence>
<reference evidence="1" key="1">
    <citation type="submission" date="2019-03" db="EMBL/GenBank/DDBJ databases">
        <title>Single cell metagenomics reveals metabolic interactions within the superorganism composed of flagellate Streblomastix strix and complex community of Bacteroidetes bacteria on its surface.</title>
        <authorList>
            <person name="Treitli S.C."/>
            <person name="Kolisko M."/>
            <person name="Husnik F."/>
            <person name="Keeling P."/>
            <person name="Hampl V."/>
        </authorList>
    </citation>
    <scope>NUCLEOTIDE SEQUENCE</scope>
    <source>
        <strain evidence="1">STM</strain>
    </source>
</reference>
<gene>
    <name evidence="1" type="ORF">EZS27_033930</name>
</gene>
<organism evidence="1">
    <name type="scientific">termite gut metagenome</name>
    <dbReference type="NCBI Taxonomy" id="433724"/>
    <lineage>
        <taxon>unclassified sequences</taxon>
        <taxon>metagenomes</taxon>
        <taxon>organismal metagenomes</taxon>
    </lineage>
</organism>
<dbReference type="EMBL" id="SNRY01005174">
    <property type="protein sequence ID" value="KAA6315640.1"/>
    <property type="molecule type" value="Genomic_DNA"/>
</dbReference>